<feature type="signal peptide" evidence="1">
    <location>
        <begin position="1"/>
        <end position="30"/>
    </location>
</feature>
<dbReference type="EMBL" id="LS483396">
    <property type="protein sequence ID" value="SQG48060.1"/>
    <property type="molecule type" value="Genomic_DNA"/>
</dbReference>
<feature type="chain" id="PRO_5030749483" evidence="1">
    <location>
        <begin position="31"/>
        <end position="108"/>
    </location>
</feature>
<evidence type="ECO:0000256" key="1">
    <source>
        <dbReference type="SAM" id="SignalP"/>
    </source>
</evidence>
<dbReference type="AlphaFoldDB" id="A0A7Z7KLA1"/>
<protein>
    <submittedName>
        <fullName evidence="2">Uncharacterized protein</fullName>
    </submittedName>
</protein>
<dbReference type="Proteomes" id="UP000248985">
    <property type="component" value="Chromosome 1"/>
</dbReference>
<proteinExistence type="predicted"/>
<sequence length="108" mass="11371">MGMKQRVTKVGAGIAVAGLLAVSGAVPAQALTDSGRQDCSAGGGYVGVRGEQQRYGDYLTVSVGGVSSTKANYYVRYWEPGLRGTQTWKADSVSLLLSGSNGYCYYPY</sequence>
<reference evidence="2 3" key="1">
    <citation type="submission" date="2018-06" db="EMBL/GenBank/DDBJ databases">
        <authorList>
            <consortium name="Pathogen Informatics"/>
            <person name="Doyle S."/>
        </authorList>
    </citation>
    <scope>NUCLEOTIDE SEQUENCE [LARGE SCALE GENOMIC DNA]</scope>
    <source>
        <strain evidence="2 3">NCTC2665</strain>
    </source>
</reference>
<keyword evidence="1" id="KW-0732">Signal</keyword>
<dbReference type="GeneID" id="93345480"/>
<gene>
    <name evidence="2" type="ORF">NCTC2665_00833</name>
</gene>
<evidence type="ECO:0000313" key="3">
    <source>
        <dbReference type="Proteomes" id="UP000248985"/>
    </source>
</evidence>
<organism evidence="2 3">
    <name type="scientific">Micrococcus luteus (strain ATCC 4698 / DSM 20030 / JCM 1464 / CCM 169 / CCUG 5858 / IAM 1056 / NBRC 3333 / NCIMB 9278 / NCTC 2665 / VKM Ac-2230)</name>
    <name type="common">Micrococcus lysodeikticus</name>
    <dbReference type="NCBI Taxonomy" id="465515"/>
    <lineage>
        <taxon>Bacteria</taxon>
        <taxon>Bacillati</taxon>
        <taxon>Actinomycetota</taxon>
        <taxon>Actinomycetes</taxon>
        <taxon>Micrococcales</taxon>
        <taxon>Micrococcaceae</taxon>
        <taxon>Micrococcus</taxon>
    </lineage>
</organism>
<dbReference type="RefSeq" id="WP_141117271.1">
    <property type="nucleotide sequence ID" value="NC_012803.1"/>
</dbReference>
<evidence type="ECO:0000313" key="2">
    <source>
        <dbReference type="EMBL" id="SQG48060.1"/>
    </source>
</evidence>
<name>A0A7Z7KLA1_MICLC</name>
<accession>A0A7Z7KLA1</accession>